<name>A0A1G2FCI8_9BACT</name>
<feature type="domain" description="Ribosomal RNA adenine methylase transferase N-terminal" evidence="9">
    <location>
        <begin position="29"/>
        <end position="197"/>
    </location>
</feature>
<evidence type="ECO:0000256" key="6">
    <source>
        <dbReference type="ARBA" id="ARBA00022884"/>
    </source>
</evidence>
<keyword evidence="6 7" id="KW-0694">RNA-binding</keyword>
<dbReference type="SUPFAM" id="SSF53335">
    <property type="entry name" value="S-adenosyl-L-methionine-dependent methyltransferases"/>
    <property type="match status" value="1"/>
</dbReference>
<dbReference type="InterPro" id="IPR029063">
    <property type="entry name" value="SAM-dependent_MTases_sf"/>
</dbReference>
<reference evidence="10 11" key="1">
    <citation type="journal article" date="2016" name="Nat. Commun.">
        <title>Thousands of microbial genomes shed light on interconnected biogeochemical processes in an aquifer system.</title>
        <authorList>
            <person name="Anantharaman K."/>
            <person name="Brown C.T."/>
            <person name="Hug L.A."/>
            <person name="Sharon I."/>
            <person name="Castelle C.J."/>
            <person name="Probst A.J."/>
            <person name="Thomas B.C."/>
            <person name="Singh A."/>
            <person name="Wilkins M.J."/>
            <person name="Karaoz U."/>
            <person name="Brodie E.L."/>
            <person name="Williams K.H."/>
            <person name="Hubbard S.S."/>
            <person name="Banfield J.F."/>
        </authorList>
    </citation>
    <scope>NUCLEOTIDE SEQUENCE [LARGE SCALE GENOMIC DNA]</scope>
</reference>
<dbReference type="Gene3D" id="1.10.8.100">
    <property type="entry name" value="Ribosomal RNA adenine dimethylase-like, domain 2"/>
    <property type="match status" value="1"/>
</dbReference>
<sequence length="269" mass="30787">MELPKKFFRKYNFRPLKYLGQNFLIDKNVLQKIIQAADLKKDDIVLEIGPGLGILTKELAEKAGKVIAVEKDKRMIEILKENIGDVENVRVVKNDILKTNHLPLITNHYKVVANIPYYITSPIIRMFLESKNPPKQIVLLIQKEVAQRICAQPPKMNLLAVSVQFYAEPKIINYVSQKSFWPRPKVDSAIIKISQICTNLPQISRIRFFKTVKAGFSAPRKQLINNLSKGLKKNKAEIKKILLDCGFNLKARPGDLSVEDWVELVTKIK</sequence>
<dbReference type="EMBL" id="MHMY01000013">
    <property type="protein sequence ID" value="OGZ35261.1"/>
    <property type="molecule type" value="Genomic_DNA"/>
</dbReference>
<feature type="binding site" evidence="7 8">
    <location>
        <position position="49"/>
    </location>
    <ligand>
        <name>S-adenosyl-L-methionine</name>
        <dbReference type="ChEBI" id="CHEBI:59789"/>
    </ligand>
</feature>
<evidence type="ECO:0000256" key="5">
    <source>
        <dbReference type="ARBA" id="ARBA00022691"/>
    </source>
</evidence>
<proteinExistence type="inferred from homology"/>
<dbReference type="Gene3D" id="3.40.50.150">
    <property type="entry name" value="Vaccinia Virus protein VP39"/>
    <property type="match status" value="1"/>
</dbReference>
<dbReference type="GO" id="GO:0052908">
    <property type="term" value="F:16S rRNA (adenine(1518)-N(6)/adenine(1519)-N(6))-dimethyltransferase activity"/>
    <property type="evidence" value="ECO:0007669"/>
    <property type="project" value="UniProtKB-EC"/>
</dbReference>
<evidence type="ECO:0000259" key="9">
    <source>
        <dbReference type="SMART" id="SM00650"/>
    </source>
</evidence>
<evidence type="ECO:0000313" key="11">
    <source>
        <dbReference type="Proteomes" id="UP000176974"/>
    </source>
</evidence>
<keyword evidence="3 7" id="KW-0489">Methyltransferase</keyword>
<gene>
    <name evidence="7" type="primary">rsmA</name>
    <name evidence="7" type="synonym">ksgA</name>
    <name evidence="10" type="ORF">A2815_02765</name>
</gene>
<comment type="catalytic activity">
    <reaction evidence="7">
        <text>adenosine(1518)/adenosine(1519) in 16S rRNA + 4 S-adenosyl-L-methionine = N(6)-dimethyladenosine(1518)/N(6)-dimethyladenosine(1519) in 16S rRNA + 4 S-adenosyl-L-homocysteine + 4 H(+)</text>
        <dbReference type="Rhea" id="RHEA:19609"/>
        <dbReference type="Rhea" id="RHEA-COMP:10232"/>
        <dbReference type="Rhea" id="RHEA-COMP:10233"/>
        <dbReference type="ChEBI" id="CHEBI:15378"/>
        <dbReference type="ChEBI" id="CHEBI:57856"/>
        <dbReference type="ChEBI" id="CHEBI:59789"/>
        <dbReference type="ChEBI" id="CHEBI:74411"/>
        <dbReference type="ChEBI" id="CHEBI:74493"/>
        <dbReference type="EC" id="2.1.1.182"/>
    </reaction>
</comment>
<dbReference type="NCBIfam" id="TIGR00755">
    <property type="entry name" value="ksgA"/>
    <property type="match status" value="1"/>
</dbReference>
<organism evidence="10 11">
    <name type="scientific">Candidatus Portnoybacteria bacterium RIFCSPHIGHO2_01_FULL_40_12b</name>
    <dbReference type="NCBI Taxonomy" id="1801994"/>
    <lineage>
        <taxon>Bacteria</taxon>
        <taxon>Candidatus Portnoyibacteriota</taxon>
    </lineage>
</organism>
<feature type="binding site" evidence="7 8">
    <location>
        <position position="95"/>
    </location>
    <ligand>
        <name>S-adenosyl-L-methionine</name>
        <dbReference type="ChEBI" id="CHEBI:59789"/>
    </ligand>
</feature>
<evidence type="ECO:0000256" key="4">
    <source>
        <dbReference type="ARBA" id="ARBA00022679"/>
    </source>
</evidence>
<dbReference type="PROSITE" id="PS01131">
    <property type="entry name" value="RRNA_A_DIMETH"/>
    <property type="match status" value="1"/>
</dbReference>
<protein>
    <recommendedName>
        <fullName evidence="7">Ribosomal RNA small subunit methyltransferase A</fullName>
        <ecNumber evidence="7">2.1.1.182</ecNumber>
    </recommendedName>
    <alternativeName>
        <fullName evidence="7">16S rRNA (adenine(1518)-N(6)/adenine(1519)-N(6))-dimethyltransferase</fullName>
    </alternativeName>
    <alternativeName>
        <fullName evidence="7">16S rRNA dimethyladenosine transferase</fullName>
    </alternativeName>
    <alternativeName>
        <fullName evidence="7">16S rRNA dimethylase</fullName>
    </alternativeName>
    <alternativeName>
        <fullName evidence="7">S-adenosylmethionine-6-N', N'-adenosyl(rRNA) dimethyltransferase</fullName>
    </alternativeName>
</protein>
<dbReference type="GO" id="GO:0005829">
    <property type="term" value="C:cytosol"/>
    <property type="evidence" value="ECO:0007669"/>
    <property type="project" value="TreeGrafter"/>
</dbReference>
<dbReference type="InterPro" id="IPR023165">
    <property type="entry name" value="rRNA_Ade_diMease-like_C"/>
</dbReference>
<comment type="caution">
    <text evidence="10">The sequence shown here is derived from an EMBL/GenBank/DDBJ whole genome shotgun (WGS) entry which is preliminary data.</text>
</comment>
<keyword evidence="4 7" id="KW-0808">Transferase</keyword>
<dbReference type="FunFam" id="3.40.50.150:FF:000023">
    <property type="entry name" value="Ribosomal RNA small subunit methyltransferase A"/>
    <property type="match status" value="1"/>
</dbReference>
<dbReference type="PANTHER" id="PTHR11727">
    <property type="entry name" value="DIMETHYLADENOSINE TRANSFERASE"/>
    <property type="match status" value="1"/>
</dbReference>
<dbReference type="HAMAP" id="MF_00607">
    <property type="entry name" value="16SrRNA_methyltr_A"/>
    <property type="match status" value="1"/>
</dbReference>
<dbReference type="Pfam" id="PF00398">
    <property type="entry name" value="RrnaAD"/>
    <property type="match status" value="1"/>
</dbReference>
<dbReference type="GO" id="GO:0003723">
    <property type="term" value="F:RNA binding"/>
    <property type="evidence" value="ECO:0007669"/>
    <property type="project" value="UniProtKB-UniRule"/>
</dbReference>
<evidence type="ECO:0000256" key="8">
    <source>
        <dbReference type="PROSITE-ProRule" id="PRU01026"/>
    </source>
</evidence>
<dbReference type="InterPro" id="IPR001737">
    <property type="entry name" value="KsgA/Erm"/>
</dbReference>
<evidence type="ECO:0000256" key="1">
    <source>
        <dbReference type="ARBA" id="ARBA00022490"/>
    </source>
</evidence>
<keyword evidence="5 7" id="KW-0949">S-adenosyl-L-methionine</keyword>
<dbReference type="AlphaFoldDB" id="A0A1G2FCI8"/>
<dbReference type="InterPro" id="IPR020598">
    <property type="entry name" value="rRNA_Ade_methylase_Trfase_N"/>
</dbReference>
<dbReference type="EC" id="2.1.1.182" evidence="7"/>
<evidence type="ECO:0000256" key="3">
    <source>
        <dbReference type="ARBA" id="ARBA00022603"/>
    </source>
</evidence>
<evidence type="ECO:0000313" key="10">
    <source>
        <dbReference type="EMBL" id="OGZ35261.1"/>
    </source>
</evidence>
<comment type="subcellular location">
    <subcellularLocation>
        <location evidence="7">Cytoplasm</location>
    </subcellularLocation>
</comment>
<evidence type="ECO:0000256" key="2">
    <source>
        <dbReference type="ARBA" id="ARBA00022552"/>
    </source>
</evidence>
<dbReference type="PROSITE" id="PS51689">
    <property type="entry name" value="SAM_RNA_A_N6_MT"/>
    <property type="match status" value="1"/>
</dbReference>
<accession>A0A1G2FCI8</accession>
<comment type="similarity">
    <text evidence="7">Belongs to the class I-like SAM-binding methyltransferase superfamily. rRNA adenine N(6)-methyltransferase family. RsmA subfamily.</text>
</comment>
<feature type="binding site" evidence="7 8">
    <location>
        <position position="70"/>
    </location>
    <ligand>
        <name>S-adenosyl-L-methionine</name>
        <dbReference type="ChEBI" id="CHEBI:59789"/>
    </ligand>
</feature>
<dbReference type="CDD" id="cd02440">
    <property type="entry name" value="AdoMet_MTases"/>
    <property type="match status" value="1"/>
</dbReference>
<keyword evidence="1 7" id="KW-0963">Cytoplasm</keyword>
<feature type="binding site" evidence="7 8">
    <location>
        <position position="24"/>
    </location>
    <ligand>
        <name>S-adenosyl-L-methionine</name>
        <dbReference type="ChEBI" id="CHEBI:59789"/>
    </ligand>
</feature>
<dbReference type="InterPro" id="IPR011530">
    <property type="entry name" value="rRNA_adenine_dimethylase"/>
</dbReference>
<keyword evidence="2 7" id="KW-0698">rRNA processing</keyword>
<dbReference type="InterPro" id="IPR020596">
    <property type="entry name" value="rRNA_Ade_Mease_Trfase_CS"/>
</dbReference>
<dbReference type="SMART" id="SM00650">
    <property type="entry name" value="rADc"/>
    <property type="match status" value="1"/>
</dbReference>
<evidence type="ECO:0000256" key="7">
    <source>
        <dbReference type="HAMAP-Rule" id="MF_00607"/>
    </source>
</evidence>
<dbReference type="Proteomes" id="UP000176974">
    <property type="component" value="Unassembled WGS sequence"/>
</dbReference>
<dbReference type="PANTHER" id="PTHR11727:SF7">
    <property type="entry name" value="DIMETHYLADENOSINE TRANSFERASE-RELATED"/>
    <property type="match status" value="1"/>
</dbReference>
<feature type="binding site" evidence="7 8">
    <location>
        <position position="22"/>
    </location>
    <ligand>
        <name>S-adenosyl-L-methionine</name>
        <dbReference type="ChEBI" id="CHEBI:59789"/>
    </ligand>
</feature>
<comment type="function">
    <text evidence="7">Specifically dimethylates two adjacent adenosines (A1518 and A1519) in the loop of a conserved hairpin near the 3'-end of 16S rRNA in the 30S particle. May play a critical role in biogenesis of 30S subunits.</text>
</comment>
<feature type="binding site" evidence="7 8">
    <location>
        <position position="114"/>
    </location>
    <ligand>
        <name>S-adenosyl-L-methionine</name>
        <dbReference type="ChEBI" id="CHEBI:59789"/>
    </ligand>
</feature>